<dbReference type="InterPro" id="IPR045747">
    <property type="entry name" value="CRISPR-assoc_prot_Cas6_N_sf"/>
</dbReference>
<dbReference type="InterPro" id="IPR010156">
    <property type="entry name" value="CRISPR-assoc_prot_Cas6"/>
</dbReference>
<evidence type="ECO:0000259" key="2">
    <source>
        <dbReference type="Pfam" id="PF01881"/>
    </source>
</evidence>
<dbReference type="HOGENOM" id="CLU_090947_1_0_9"/>
<name>A6TQ80_ALKMQ</name>
<dbReference type="Gene3D" id="3.30.70.1890">
    <property type="match status" value="1"/>
</dbReference>
<dbReference type="AlphaFoldDB" id="A6TQ80"/>
<dbReference type="Proteomes" id="UP000001572">
    <property type="component" value="Chromosome"/>
</dbReference>
<dbReference type="PANTHER" id="PTHR36984:SF3">
    <property type="entry name" value="CRISPR-ASSOCIATED ENDORIBONUCLEASE CAS6"/>
    <property type="match status" value="1"/>
</dbReference>
<dbReference type="InterPro" id="IPR049435">
    <property type="entry name" value="Cas_Cas6_C"/>
</dbReference>
<dbReference type="GO" id="GO:0016788">
    <property type="term" value="F:hydrolase activity, acting on ester bonds"/>
    <property type="evidence" value="ECO:0007669"/>
    <property type="project" value="InterPro"/>
</dbReference>
<gene>
    <name evidence="3" type="ordered locus">Amet_2189</name>
</gene>
<dbReference type="STRING" id="293826.Amet_2189"/>
<evidence type="ECO:0000313" key="3">
    <source>
        <dbReference type="EMBL" id="ABR48348.1"/>
    </source>
</evidence>
<dbReference type="CDD" id="cd21140">
    <property type="entry name" value="Cas6_I-like"/>
    <property type="match status" value="1"/>
</dbReference>
<keyword evidence="4" id="KW-1185">Reference proteome</keyword>
<dbReference type="eggNOG" id="COG1583">
    <property type="taxonomic scope" value="Bacteria"/>
</dbReference>
<dbReference type="Pfam" id="PF01881">
    <property type="entry name" value="Cas_Cas6_C"/>
    <property type="match status" value="1"/>
</dbReference>
<dbReference type="GO" id="GO:0051607">
    <property type="term" value="P:defense response to virus"/>
    <property type="evidence" value="ECO:0007669"/>
    <property type="project" value="UniProtKB-KW"/>
</dbReference>
<sequence>MQTPNTTIKMKGGGEVRFGVEIFLEKEMLPKDKNRIILSIIKNCFSSCNKEYYKALYKDTPNQTKDFTFSLYLGDCKFLREEILVPSKKIYLNFSTYHNEDGIMFFNSMLMNKGKAFSIRDNTYTIGKINLKREKLITEHQVIFKTMSPIVAREHQGDNKKTWYHSLNTEEGQAVFLENLQYQLKDAFGEGILMDSRKLSIEVSQDNKEVKVKNYGIEILSNLAKIRIQGAPYILDYLYKAGIGSKRGSGFGMVDIV</sequence>
<evidence type="ECO:0000313" key="4">
    <source>
        <dbReference type="Proteomes" id="UP000001572"/>
    </source>
</evidence>
<keyword evidence="1" id="KW-0051">Antiviral defense</keyword>
<feature type="domain" description="CRISPR associated protein Cas6 C-terminal" evidence="2">
    <location>
        <begin position="134"/>
        <end position="256"/>
    </location>
</feature>
<reference evidence="4" key="1">
    <citation type="journal article" date="2016" name="Genome Announc.">
        <title>Complete genome sequence of Alkaliphilus metalliredigens strain QYMF, an alkaliphilic and metal-reducing bacterium isolated from borax-contaminated leachate ponds.</title>
        <authorList>
            <person name="Hwang C."/>
            <person name="Copeland A."/>
            <person name="Lucas S."/>
            <person name="Lapidus A."/>
            <person name="Barry K."/>
            <person name="Detter J.C."/>
            <person name="Glavina Del Rio T."/>
            <person name="Hammon N."/>
            <person name="Israni S."/>
            <person name="Dalin E."/>
            <person name="Tice H."/>
            <person name="Pitluck S."/>
            <person name="Chertkov O."/>
            <person name="Brettin T."/>
            <person name="Bruce D."/>
            <person name="Han C."/>
            <person name="Schmutz J."/>
            <person name="Larimer F."/>
            <person name="Land M.L."/>
            <person name="Hauser L."/>
            <person name="Kyrpides N."/>
            <person name="Mikhailova N."/>
            <person name="Ye Q."/>
            <person name="Zhou J."/>
            <person name="Richardson P."/>
            <person name="Fields M.W."/>
        </authorList>
    </citation>
    <scope>NUCLEOTIDE SEQUENCE [LARGE SCALE GENOMIC DNA]</scope>
    <source>
        <strain evidence="4">QYMF</strain>
    </source>
</reference>
<dbReference type="PANTHER" id="PTHR36984">
    <property type="entry name" value="CRISPR-ASSOCIATED ENDORIBONUCLEASE CAS6 1"/>
    <property type="match status" value="1"/>
</dbReference>
<dbReference type="KEGG" id="amt:Amet_2189"/>
<organism evidence="3 4">
    <name type="scientific">Alkaliphilus metalliredigens (strain QYMF)</name>
    <dbReference type="NCBI Taxonomy" id="293826"/>
    <lineage>
        <taxon>Bacteria</taxon>
        <taxon>Bacillati</taxon>
        <taxon>Bacillota</taxon>
        <taxon>Clostridia</taxon>
        <taxon>Peptostreptococcales</taxon>
        <taxon>Natronincolaceae</taxon>
        <taxon>Alkaliphilus</taxon>
    </lineage>
</organism>
<dbReference type="NCBIfam" id="TIGR01877">
    <property type="entry name" value="cas_cas6"/>
    <property type="match status" value="1"/>
</dbReference>
<protein>
    <submittedName>
        <fullName evidence="3">CRISPR-associated protein Cas6</fullName>
    </submittedName>
</protein>
<proteinExistence type="predicted"/>
<dbReference type="Gene3D" id="3.30.70.1900">
    <property type="match status" value="1"/>
</dbReference>
<dbReference type="EMBL" id="CP000724">
    <property type="protein sequence ID" value="ABR48348.1"/>
    <property type="molecule type" value="Genomic_DNA"/>
</dbReference>
<accession>A6TQ80</accession>
<evidence type="ECO:0000256" key="1">
    <source>
        <dbReference type="ARBA" id="ARBA00023118"/>
    </source>
</evidence>